<dbReference type="InterPro" id="IPR046347">
    <property type="entry name" value="bZIP_sf"/>
</dbReference>
<dbReference type="PANTHER" id="PTHR13044">
    <property type="entry name" value="ACTIVATING TRANSCRIPTION FACTOR ATF 4/5"/>
    <property type="match status" value="1"/>
</dbReference>
<reference evidence="9" key="1">
    <citation type="submission" date="2025-08" db="UniProtKB">
        <authorList>
            <consortium name="Ensembl"/>
        </authorList>
    </citation>
    <scope>IDENTIFICATION</scope>
</reference>
<dbReference type="Pfam" id="PF00170">
    <property type="entry name" value="bZIP_1"/>
    <property type="match status" value="1"/>
</dbReference>
<protein>
    <recommendedName>
        <fullName evidence="8">BZIP domain-containing protein</fullName>
    </recommendedName>
</protein>
<keyword evidence="7" id="KW-0175">Coiled coil</keyword>
<evidence type="ECO:0000256" key="6">
    <source>
        <dbReference type="ARBA" id="ARBA00023242"/>
    </source>
</evidence>
<keyword evidence="4" id="KW-0238">DNA-binding</keyword>
<dbReference type="Gene3D" id="1.20.5.170">
    <property type="match status" value="1"/>
</dbReference>
<dbReference type="GeneTree" id="ENSGT00940000167870"/>
<name>A0A8C4Q7C3_EPTBU</name>
<feature type="coiled-coil region" evidence="7">
    <location>
        <begin position="190"/>
        <end position="224"/>
    </location>
</feature>
<dbReference type="AlphaFoldDB" id="A0A8C4Q7C3"/>
<reference evidence="9" key="2">
    <citation type="submission" date="2025-09" db="UniProtKB">
        <authorList>
            <consortium name="Ensembl"/>
        </authorList>
    </citation>
    <scope>IDENTIFICATION</scope>
</reference>
<keyword evidence="6" id="KW-0539">Nucleus</keyword>
<dbReference type="SMART" id="SM00338">
    <property type="entry name" value="BRLZ"/>
    <property type="match status" value="1"/>
</dbReference>
<sequence>MPWTENISLLQSPAPFADLTLPFGDSFLESFADDCIPPDPVSPEQVAPRSPLPIAKLPKTGKMGLVSHPMGSLVPDELETECPSPSTGSVPKSPSLLTNALDVIDVHDISDLLPKVDPPVVVAEVKQDLPAQIKCSTRKGGKSGRRISGMHAVVKCEESDFECNLKVVGSLNNRRLKKKEQNKTAALRYRQRKRQECEAVSVEQEELESRNRELRGKADALSRELHYLRDLMMEVKKAKRCQKKRILRYRVARGSKSLG</sequence>
<dbReference type="InterPro" id="IPR004827">
    <property type="entry name" value="bZIP"/>
</dbReference>
<keyword evidence="3" id="KW-0805">Transcription regulation</keyword>
<evidence type="ECO:0000256" key="1">
    <source>
        <dbReference type="ARBA" id="ARBA00004123"/>
    </source>
</evidence>
<dbReference type="CDD" id="cd14692">
    <property type="entry name" value="bZIP_ATF4"/>
    <property type="match status" value="1"/>
</dbReference>
<comment type="subcellular location">
    <subcellularLocation>
        <location evidence="1">Nucleus</location>
    </subcellularLocation>
</comment>
<dbReference type="GO" id="GO:0000977">
    <property type="term" value="F:RNA polymerase II transcription regulatory region sequence-specific DNA binding"/>
    <property type="evidence" value="ECO:0007669"/>
    <property type="project" value="TreeGrafter"/>
</dbReference>
<dbReference type="Proteomes" id="UP000694388">
    <property type="component" value="Unplaced"/>
</dbReference>
<evidence type="ECO:0000313" key="10">
    <source>
        <dbReference type="Proteomes" id="UP000694388"/>
    </source>
</evidence>
<proteinExistence type="inferred from homology"/>
<keyword evidence="10" id="KW-1185">Reference proteome</keyword>
<dbReference type="GO" id="GO:0001228">
    <property type="term" value="F:DNA-binding transcription activator activity, RNA polymerase II-specific"/>
    <property type="evidence" value="ECO:0007669"/>
    <property type="project" value="TreeGrafter"/>
</dbReference>
<accession>A0A8C4Q7C3</accession>
<dbReference type="PANTHER" id="PTHR13044:SF14">
    <property type="entry name" value="CRYPTOCEPHAL, ISOFORM A"/>
    <property type="match status" value="1"/>
</dbReference>
<evidence type="ECO:0000256" key="2">
    <source>
        <dbReference type="ARBA" id="ARBA00007163"/>
    </source>
</evidence>
<dbReference type="Ensembl" id="ENSEBUT00000011700.1">
    <property type="protein sequence ID" value="ENSEBUP00000011138.1"/>
    <property type="gene ID" value="ENSEBUG00000007153.1"/>
</dbReference>
<comment type="similarity">
    <text evidence="2">Belongs to the bZIP family.</text>
</comment>
<evidence type="ECO:0000256" key="5">
    <source>
        <dbReference type="ARBA" id="ARBA00023163"/>
    </source>
</evidence>
<evidence type="ECO:0000256" key="3">
    <source>
        <dbReference type="ARBA" id="ARBA00023015"/>
    </source>
</evidence>
<organism evidence="9 10">
    <name type="scientific">Eptatretus burgeri</name>
    <name type="common">Inshore hagfish</name>
    <dbReference type="NCBI Taxonomy" id="7764"/>
    <lineage>
        <taxon>Eukaryota</taxon>
        <taxon>Metazoa</taxon>
        <taxon>Chordata</taxon>
        <taxon>Craniata</taxon>
        <taxon>Vertebrata</taxon>
        <taxon>Cyclostomata</taxon>
        <taxon>Myxini</taxon>
        <taxon>Myxiniformes</taxon>
        <taxon>Myxinidae</taxon>
        <taxon>Eptatretinae</taxon>
        <taxon>Eptatretus</taxon>
    </lineage>
</organism>
<keyword evidence="5" id="KW-0804">Transcription</keyword>
<dbReference type="SUPFAM" id="SSF57959">
    <property type="entry name" value="Leucine zipper domain"/>
    <property type="match status" value="1"/>
</dbReference>
<evidence type="ECO:0000256" key="7">
    <source>
        <dbReference type="SAM" id="Coils"/>
    </source>
</evidence>
<dbReference type="GO" id="GO:0005634">
    <property type="term" value="C:nucleus"/>
    <property type="evidence" value="ECO:0007669"/>
    <property type="project" value="UniProtKB-SubCell"/>
</dbReference>
<evidence type="ECO:0000313" key="9">
    <source>
        <dbReference type="Ensembl" id="ENSEBUP00000011138.1"/>
    </source>
</evidence>
<evidence type="ECO:0000259" key="8">
    <source>
        <dbReference type="PROSITE" id="PS50217"/>
    </source>
</evidence>
<feature type="domain" description="BZIP" evidence="8">
    <location>
        <begin position="172"/>
        <end position="235"/>
    </location>
</feature>
<dbReference type="GO" id="GO:0042981">
    <property type="term" value="P:regulation of apoptotic process"/>
    <property type="evidence" value="ECO:0007669"/>
    <property type="project" value="UniProtKB-ARBA"/>
</dbReference>
<evidence type="ECO:0000256" key="4">
    <source>
        <dbReference type="ARBA" id="ARBA00023125"/>
    </source>
</evidence>
<dbReference type="PROSITE" id="PS50217">
    <property type="entry name" value="BZIP"/>
    <property type="match status" value="1"/>
</dbReference>
<dbReference type="FunFam" id="1.20.5.170:FF:000021">
    <property type="entry name" value="Cyclic AMP-dependent transcription factor ATF-4"/>
    <property type="match status" value="1"/>
</dbReference>